<accession>A0AAC9LBC5</accession>
<dbReference type="AlphaFoldDB" id="A0AAC9LBC5"/>
<dbReference type="Pfam" id="PF00293">
    <property type="entry name" value="NUDIX"/>
    <property type="match status" value="1"/>
</dbReference>
<keyword evidence="1" id="KW-0378">Hydrolase</keyword>
<dbReference type="EMBL" id="CP016076">
    <property type="protein sequence ID" value="APU13214.1"/>
    <property type="molecule type" value="Genomic_DNA"/>
</dbReference>
<name>A0AAC9LBC5_9PSEU</name>
<feature type="domain" description="Nudix hydrolase" evidence="2">
    <location>
        <begin position="23"/>
        <end position="152"/>
    </location>
</feature>
<dbReference type="Proteomes" id="UP000185511">
    <property type="component" value="Chromosome"/>
</dbReference>
<dbReference type="Gene3D" id="3.90.79.10">
    <property type="entry name" value="Nucleoside Triphosphate Pyrophosphohydrolase"/>
    <property type="match status" value="1"/>
</dbReference>
<keyword evidence="4" id="KW-1185">Reference proteome</keyword>
<gene>
    <name evidence="3" type="ORF">UA74_05690</name>
</gene>
<dbReference type="KEGG" id="acad:UA74_05690"/>
<dbReference type="SUPFAM" id="SSF55811">
    <property type="entry name" value="Nudix"/>
    <property type="match status" value="1"/>
</dbReference>
<dbReference type="PROSITE" id="PS51462">
    <property type="entry name" value="NUDIX"/>
    <property type="match status" value="1"/>
</dbReference>
<dbReference type="InterPro" id="IPR051325">
    <property type="entry name" value="Nudix_hydrolase_domain"/>
</dbReference>
<evidence type="ECO:0000313" key="4">
    <source>
        <dbReference type="Proteomes" id="UP000185511"/>
    </source>
</evidence>
<evidence type="ECO:0000313" key="3">
    <source>
        <dbReference type="EMBL" id="APU13214.1"/>
    </source>
</evidence>
<reference evidence="4" key="1">
    <citation type="submission" date="2016-06" db="EMBL/GenBank/DDBJ databases">
        <title>Complete genome sequence of Actinoalloteichus fjordicus DSM 46855 (=ADI127-17), type strain of the new species Actinoalloteichus fjordicus.</title>
        <authorList>
            <person name="Ruckert C."/>
            <person name="Nouioui I."/>
            <person name="Willmese J."/>
            <person name="van Wezel G."/>
            <person name="Klenk H.-P."/>
            <person name="Kalinowski J."/>
            <person name="Zotchev S.B."/>
        </authorList>
    </citation>
    <scope>NUCLEOTIDE SEQUENCE [LARGE SCALE GENOMIC DNA]</scope>
    <source>
        <strain evidence="4">ADI127-7</strain>
    </source>
</reference>
<evidence type="ECO:0000259" key="2">
    <source>
        <dbReference type="PROSITE" id="PS51462"/>
    </source>
</evidence>
<dbReference type="InterPro" id="IPR015797">
    <property type="entry name" value="NUDIX_hydrolase-like_dom_sf"/>
</dbReference>
<protein>
    <submittedName>
        <fullName evidence="3">NUDIX family protein</fullName>
    </submittedName>
</protein>
<proteinExistence type="predicted"/>
<dbReference type="PANTHER" id="PTHR21340:SF0">
    <property type="entry name" value="BIS(5'-NUCLEOSYL)-TETRAPHOSPHATASE [ASYMMETRICAL]"/>
    <property type="match status" value="1"/>
</dbReference>
<dbReference type="InterPro" id="IPR000086">
    <property type="entry name" value="NUDIX_hydrolase_dom"/>
</dbReference>
<dbReference type="PROSITE" id="PS00893">
    <property type="entry name" value="NUDIX_BOX"/>
    <property type="match status" value="1"/>
</dbReference>
<dbReference type="PANTHER" id="PTHR21340">
    <property type="entry name" value="DIADENOSINE 5,5-P1,P4-TETRAPHOSPHATE PYROPHOSPHOHYDROLASE MUTT"/>
    <property type="match status" value="1"/>
</dbReference>
<organism evidence="3 4">
    <name type="scientific">Actinoalloteichus fjordicus</name>
    <dbReference type="NCBI Taxonomy" id="1612552"/>
    <lineage>
        <taxon>Bacteria</taxon>
        <taxon>Bacillati</taxon>
        <taxon>Actinomycetota</taxon>
        <taxon>Actinomycetes</taxon>
        <taxon>Pseudonocardiales</taxon>
        <taxon>Pseudonocardiaceae</taxon>
        <taxon>Actinoalloteichus</taxon>
    </lineage>
</organism>
<dbReference type="GO" id="GO:0006754">
    <property type="term" value="P:ATP biosynthetic process"/>
    <property type="evidence" value="ECO:0007669"/>
    <property type="project" value="TreeGrafter"/>
</dbReference>
<dbReference type="GO" id="GO:0004081">
    <property type="term" value="F:bis(5'-nucleosyl)-tetraphosphatase (asymmetrical) activity"/>
    <property type="evidence" value="ECO:0007669"/>
    <property type="project" value="TreeGrafter"/>
</dbReference>
<sequence length="176" mass="19023">MVNAGNLPCVELLDYEDYIRALHRRRMSAGVLFHHADGRVLLVETTYKTEWEIPGGAVEAEESPWATAAREVHEELGWSRRLGGLLVINHVPASGAMPEGMAFIFDGGQIDDSDVAPIQSNDSEIRSAGLYTLHDAAQLVKTALHRTISVGMAALRGDGRPVLCDAGHPAAPTEET</sequence>
<dbReference type="CDD" id="cd18876">
    <property type="entry name" value="NUDIX_Hydrolase"/>
    <property type="match status" value="1"/>
</dbReference>
<dbReference type="GO" id="GO:0006167">
    <property type="term" value="P:AMP biosynthetic process"/>
    <property type="evidence" value="ECO:0007669"/>
    <property type="project" value="TreeGrafter"/>
</dbReference>
<dbReference type="InterPro" id="IPR020084">
    <property type="entry name" value="NUDIX_hydrolase_CS"/>
</dbReference>
<evidence type="ECO:0000256" key="1">
    <source>
        <dbReference type="ARBA" id="ARBA00022801"/>
    </source>
</evidence>